<keyword evidence="3" id="KW-1185">Reference proteome</keyword>
<comment type="caution">
    <text evidence="2">The sequence shown here is derived from an EMBL/GenBank/DDBJ whole genome shotgun (WGS) entry which is preliminary data.</text>
</comment>
<dbReference type="Proteomes" id="UP000886595">
    <property type="component" value="Unassembled WGS sequence"/>
</dbReference>
<dbReference type="AlphaFoldDB" id="A0A8X7PF06"/>
<sequence length="82" mass="8829">MSSPRANPWFPERRCDSGLNPGESPVHHPPDPPDPPDHATLIDFPPLPSSSHASSLTSAFPAKKKADITILSQETPIRTPLA</sequence>
<feature type="compositionally biased region" description="Low complexity" evidence="1">
    <location>
        <begin position="49"/>
        <end position="61"/>
    </location>
</feature>
<protein>
    <submittedName>
        <fullName evidence="2">Uncharacterized protein</fullName>
    </submittedName>
</protein>
<proteinExistence type="predicted"/>
<feature type="compositionally biased region" description="Basic and acidic residues" evidence="1">
    <location>
        <begin position="25"/>
        <end position="37"/>
    </location>
</feature>
<gene>
    <name evidence="2" type="ORF">Bca52824_089698</name>
</gene>
<reference evidence="2 3" key="1">
    <citation type="submission" date="2020-02" db="EMBL/GenBank/DDBJ databases">
        <authorList>
            <person name="Ma Q."/>
            <person name="Huang Y."/>
            <person name="Song X."/>
            <person name="Pei D."/>
        </authorList>
    </citation>
    <scope>NUCLEOTIDE SEQUENCE [LARGE SCALE GENOMIC DNA]</scope>
    <source>
        <strain evidence="2">Sxm20200214</strain>
        <tissue evidence="2">Leaf</tissue>
    </source>
</reference>
<evidence type="ECO:0000256" key="1">
    <source>
        <dbReference type="SAM" id="MobiDB-lite"/>
    </source>
</evidence>
<evidence type="ECO:0000313" key="2">
    <source>
        <dbReference type="EMBL" id="KAG2250070.1"/>
    </source>
</evidence>
<organism evidence="2 3">
    <name type="scientific">Brassica carinata</name>
    <name type="common">Ethiopian mustard</name>
    <name type="synonym">Abyssinian cabbage</name>
    <dbReference type="NCBI Taxonomy" id="52824"/>
    <lineage>
        <taxon>Eukaryota</taxon>
        <taxon>Viridiplantae</taxon>
        <taxon>Streptophyta</taxon>
        <taxon>Embryophyta</taxon>
        <taxon>Tracheophyta</taxon>
        <taxon>Spermatophyta</taxon>
        <taxon>Magnoliopsida</taxon>
        <taxon>eudicotyledons</taxon>
        <taxon>Gunneridae</taxon>
        <taxon>Pentapetalae</taxon>
        <taxon>rosids</taxon>
        <taxon>malvids</taxon>
        <taxon>Brassicales</taxon>
        <taxon>Brassicaceae</taxon>
        <taxon>Brassiceae</taxon>
        <taxon>Brassica</taxon>
    </lineage>
</organism>
<feature type="region of interest" description="Disordered" evidence="1">
    <location>
        <begin position="1"/>
        <end position="82"/>
    </location>
</feature>
<evidence type="ECO:0000313" key="3">
    <source>
        <dbReference type="Proteomes" id="UP000886595"/>
    </source>
</evidence>
<accession>A0A8X7PF06</accession>
<name>A0A8X7PF06_BRACI</name>
<dbReference type="EMBL" id="JAAMPC010000017">
    <property type="protein sequence ID" value="KAG2250070.1"/>
    <property type="molecule type" value="Genomic_DNA"/>
</dbReference>